<gene>
    <name evidence="2" type="ORF">BHF72_1293</name>
</gene>
<feature type="transmembrane region" description="Helical" evidence="1">
    <location>
        <begin position="26"/>
        <end position="46"/>
    </location>
</feature>
<protein>
    <submittedName>
        <fullName evidence="2">F0F1-ATPase subunit family protein</fullName>
    </submittedName>
</protein>
<keyword evidence="3" id="KW-1185">Reference proteome</keyword>
<organism evidence="2 3">
    <name type="scientific">Cloacibacterium normanense</name>
    <dbReference type="NCBI Taxonomy" id="237258"/>
    <lineage>
        <taxon>Bacteria</taxon>
        <taxon>Pseudomonadati</taxon>
        <taxon>Bacteroidota</taxon>
        <taxon>Flavobacteriia</taxon>
        <taxon>Flavobacteriales</taxon>
        <taxon>Weeksellaceae</taxon>
    </lineage>
</organism>
<keyword evidence="1" id="KW-0812">Transmembrane</keyword>
<proteinExistence type="predicted"/>
<comment type="caution">
    <text evidence="2">The sequence shown here is derived from an EMBL/GenBank/DDBJ whole genome shotgun (WGS) entry which is preliminary data.</text>
</comment>
<dbReference type="STRING" id="237258.SAMN04489756_1273"/>
<sequence>MALQDQNTPKTPEEQKEEYKKNPMRLYGIYSSIVFQMLAIIALGFWGGKKINDYLELPNDLLTVAIGLSGLGLALYSTLKQLENINK</sequence>
<dbReference type="RefSeq" id="WP_069796937.1">
    <property type="nucleotide sequence ID" value="NZ_CP034157.1"/>
</dbReference>
<dbReference type="AlphaFoldDB" id="A0A1E5UHB2"/>
<reference evidence="2 3" key="1">
    <citation type="submission" date="2016-09" db="EMBL/GenBank/DDBJ databases">
        <authorList>
            <person name="Capua I."/>
            <person name="De Benedictis P."/>
            <person name="Joannis T."/>
            <person name="Lombin L.H."/>
            <person name="Cattoli G."/>
        </authorList>
    </citation>
    <scope>NUCLEOTIDE SEQUENCE [LARGE SCALE GENOMIC DNA]</scope>
    <source>
        <strain evidence="2 3">NRS-1</strain>
    </source>
</reference>
<dbReference type="OrthoDB" id="9798708at2"/>
<keyword evidence="1" id="KW-1133">Transmembrane helix</keyword>
<dbReference type="Proteomes" id="UP000095601">
    <property type="component" value="Unassembled WGS sequence"/>
</dbReference>
<evidence type="ECO:0000313" key="2">
    <source>
        <dbReference type="EMBL" id="OEL12249.1"/>
    </source>
</evidence>
<evidence type="ECO:0000313" key="3">
    <source>
        <dbReference type="Proteomes" id="UP000095601"/>
    </source>
</evidence>
<dbReference type="EMBL" id="MKGI01000010">
    <property type="protein sequence ID" value="OEL12249.1"/>
    <property type="molecule type" value="Genomic_DNA"/>
</dbReference>
<keyword evidence="1" id="KW-0472">Membrane</keyword>
<dbReference type="InterPro" id="IPR032820">
    <property type="entry name" value="ATPase_put"/>
</dbReference>
<accession>A0A1E5UHB2</accession>
<feature type="transmembrane region" description="Helical" evidence="1">
    <location>
        <begin position="61"/>
        <end position="79"/>
    </location>
</feature>
<name>A0A1E5UHB2_9FLAO</name>
<evidence type="ECO:0000256" key="1">
    <source>
        <dbReference type="SAM" id="Phobius"/>
    </source>
</evidence>
<dbReference type="Pfam" id="PF09527">
    <property type="entry name" value="ATPase_gene1"/>
    <property type="match status" value="1"/>
</dbReference>
<dbReference type="KEGG" id="cnr:EB819_03215"/>